<evidence type="ECO:0000256" key="1">
    <source>
        <dbReference type="SAM" id="MobiDB-lite"/>
    </source>
</evidence>
<protein>
    <submittedName>
        <fullName evidence="2">Uncharacterized protein</fullName>
    </submittedName>
</protein>
<evidence type="ECO:0000313" key="2">
    <source>
        <dbReference type="EMBL" id="MEQ2297887.1"/>
    </source>
</evidence>
<evidence type="ECO:0000313" key="3">
    <source>
        <dbReference type="Proteomes" id="UP001469553"/>
    </source>
</evidence>
<feature type="compositionally biased region" description="Polar residues" evidence="1">
    <location>
        <begin position="1"/>
        <end position="14"/>
    </location>
</feature>
<accession>A0ABV0YWH6</accession>
<dbReference type="EMBL" id="JAHRIP010045713">
    <property type="protein sequence ID" value="MEQ2297887.1"/>
    <property type="molecule type" value="Genomic_DNA"/>
</dbReference>
<proteinExistence type="predicted"/>
<organism evidence="2 3">
    <name type="scientific">Ameca splendens</name>
    <dbReference type="NCBI Taxonomy" id="208324"/>
    <lineage>
        <taxon>Eukaryota</taxon>
        <taxon>Metazoa</taxon>
        <taxon>Chordata</taxon>
        <taxon>Craniata</taxon>
        <taxon>Vertebrata</taxon>
        <taxon>Euteleostomi</taxon>
        <taxon>Actinopterygii</taxon>
        <taxon>Neopterygii</taxon>
        <taxon>Teleostei</taxon>
        <taxon>Neoteleostei</taxon>
        <taxon>Acanthomorphata</taxon>
        <taxon>Ovalentaria</taxon>
        <taxon>Atherinomorphae</taxon>
        <taxon>Cyprinodontiformes</taxon>
        <taxon>Goodeidae</taxon>
        <taxon>Ameca</taxon>
    </lineage>
</organism>
<dbReference type="Proteomes" id="UP001469553">
    <property type="component" value="Unassembled WGS sequence"/>
</dbReference>
<gene>
    <name evidence="2" type="ORF">AMECASPLE_039324</name>
</gene>
<comment type="caution">
    <text evidence="2">The sequence shown here is derived from an EMBL/GenBank/DDBJ whole genome shotgun (WGS) entry which is preliminary data.</text>
</comment>
<reference evidence="2 3" key="1">
    <citation type="submission" date="2021-06" db="EMBL/GenBank/DDBJ databases">
        <authorList>
            <person name="Palmer J.M."/>
        </authorList>
    </citation>
    <scope>NUCLEOTIDE SEQUENCE [LARGE SCALE GENOMIC DNA]</scope>
    <source>
        <strain evidence="2 3">AS_MEX2019</strain>
        <tissue evidence="2">Muscle</tissue>
    </source>
</reference>
<sequence>SGGNATKSLLPTANKTKKKKKSSRLQLGIIGCGALRYHLKKYATDHSDNSRAPPRS</sequence>
<name>A0ABV0YWH6_9TELE</name>
<feature type="non-terminal residue" evidence="2">
    <location>
        <position position="1"/>
    </location>
</feature>
<keyword evidence="3" id="KW-1185">Reference proteome</keyword>
<feature type="region of interest" description="Disordered" evidence="1">
    <location>
        <begin position="1"/>
        <end position="24"/>
    </location>
</feature>